<proteinExistence type="predicted"/>
<comment type="caution">
    <text evidence="1">The sequence shown here is derived from an EMBL/GenBank/DDBJ whole genome shotgun (WGS) entry which is preliminary data.</text>
</comment>
<reference evidence="1" key="1">
    <citation type="submission" date="2021-06" db="EMBL/GenBank/DDBJ databases">
        <authorList>
            <person name="Kallberg Y."/>
            <person name="Tangrot J."/>
            <person name="Rosling A."/>
        </authorList>
    </citation>
    <scope>NUCLEOTIDE SEQUENCE</scope>
    <source>
        <strain evidence="1">MA453B</strain>
    </source>
</reference>
<sequence length="123" mass="13817">MCLDCANDKLLQLNYCANFICFISGCGKKMTLANILEITKTKAFSDPTSQKHVDDNGNAADITAKKMTCCKHKIPWHYGQMCDEYDKNIYCSGCGFPFQPTNDGRTCNNVYCPFNGCNQKICR</sequence>
<keyword evidence="2" id="KW-1185">Reference proteome</keyword>
<dbReference type="OrthoDB" id="1431934at2759"/>
<evidence type="ECO:0000313" key="2">
    <source>
        <dbReference type="Proteomes" id="UP000789405"/>
    </source>
</evidence>
<gene>
    <name evidence="1" type="ORF">DERYTH_LOCUS20645</name>
</gene>
<feature type="non-terminal residue" evidence="1">
    <location>
        <position position="123"/>
    </location>
</feature>
<protein>
    <submittedName>
        <fullName evidence="1">2910_t:CDS:1</fullName>
    </submittedName>
</protein>
<dbReference type="Proteomes" id="UP000789405">
    <property type="component" value="Unassembled WGS sequence"/>
</dbReference>
<dbReference type="EMBL" id="CAJVPY010024684">
    <property type="protein sequence ID" value="CAG8787110.1"/>
    <property type="molecule type" value="Genomic_DNA"/>
</dbReference>
<evidence type="ECO:0000313" key="1">
    <source>
        <dbReference type="EMBL" id="CAG8787110.1"/>
    </source>
</evidence>
<accession>A0A9N9NZ46</accession>
<organism evidence="1 2">
    <name type="scientific">Dentiscutata erythropus</name>
    <dbReference type="NCBI Taxonomy" id="1348616"/>
    <lineage>
        <taxon>Eukaryota</taxon>
        <taxon>Fungi</taxon>
        <taxon>Fungi incertae sedis</taxon>
        <taxon>Mucoromycota</taxon>
        <taxon>Glomeromycotina</taxon>
        <taxon>Glomeromycetes</taxon>
        <taxon>Diversisporales</taxon>
        <taxon>Gigasporaceae</taxon>
        <taxon>Dentiscutata</taxon>
    </lineage>
</organism>
<dbReference type="AlphaFoldDB" id="A0A9N9NZ46"/>
<name>A0A9N9NZ46_9GLOM</name>